<keyword evidence="4" id="KW-1185">Reference proteome</keyword>
<feature type="transmembrane region" description="Helical" evidence="1">
    <location>
        <begin position="86"/>
        <end position="106"/>
    </location>
</feature>
<keyword evidence="1" id="KW-0472">Membrane</keyword>
<reference evidence="3 4" key="1">
    <citation type="submission" date="2020-08" db="EMBL/GenBank/DDBJ databases">
        <title>A Genomic Blueprint of the Chicken Gut Microbiome.</title>
        <authorList>
            <person name="Gilroy R."/>
            <person name="Ravi A."/>
            <person name="Getino M."/>
            <person name="Pursley I."/>
            <person name="Horton D.L."/>
            <person name="Alikhan N.-F."/>
            <person name="Baker D."/>
            <person name="Gharbi K."/>
            <person name="Hall N."/>
            <person name="Watson M."/>
            <person name="Adriaenssens E.M."/>
            <person name="Foster-Nyarko E."/>
            <person name="Jarju S."/>
            <person name="Secka A."/>
            <person name="Antonio M."/>
            <person name="Oren A."/>
            <person name="Chaudhuri R."/>
            <person name="La Ragione R.M."/>
            <person name="Hildebrand F."/>
            <person name="Pallen M.J."/>
        </authorList>
    </citation>
    <scope>NUCLEOTIDE SEQUENCE [LARGE SCALE GENOMIC DNA]</scope>
    <source>
        <strain evidence="3 4">Sa2CUA2</strain>
    </source>
</reference>
<protein>
    <submittedName>
        <fullName evidence="3">Zf-HC2 domain-containing protein</fullName>
    </submittedName>
</protein>
<name>A0ABR8TSN9_9PSED</name>
<dbReference type="EMBL" id="JACSQG010000012">
    <property type="protein sequence ID" value="MBD7978789.1"/>
    <property type="molecule type" value="Genomic_DNA"/>
</dbReference>
<evidence type="ECO:0000313" key="4">
    <source>
        <dbReference type="Proteomes" id="UP000611945"/>
    </source>
</evidence>
<gene>
    <name evidence="3" type="ORF">H9642_16525</name>
</gene>
<dbReference type="InterPro" id="IPR041916">
    <property type="entry name" value="Anti_sigma_zinc_sf"/>
</dbReference>
<evidence type="ECO:0000259" key="2">
    <source>
        <dbReference type="Pfam" id="PF13490"/>
    </source>
</evidence>
<evidence type="ECO:0000256" key="1">
    <source>
        <dbReference type="SAM" id="Phobius"/>
    </source>
</evidence>
<dbReference type="InterPro" id="IPR027383">
    <property type="entry name" value="Znf_put"/>
</dbReference>
<organism evidence="3 4">
    <name type="scientific">Serpens gallinarum</name>
    <dbReference type="NCBI Taxonomy" id="2763075"/>
    <lineage>
        <taxon>Bacteria</taxon>
        <taxon>Pseudomonadati</taxon>
        <taxon>Pseudomonadota</taxon>
        <taxon>Gammaproteobacteria</taxon>
        <taxon>Pseudomonadales</taxon>
        <taxon>Pseudomonadaceae</taxon>
        <taxon>Pseudomonas</taxon>
    </lineage>
</organism>
<proteinExistence type="predicted"/>
<feature type="domain" description="Putative zinc-finger" evidence="2">
    <location>
        <begin position="10"/>
        <end position="37"/>
    </location>
</feature>
<dbReference type="Gene3D" id="1.10.10.1320">
    <property type="entry name" value="Anti-sigma factor, zinc-finger domain"/>
    <property type="match status" value="1"/>
</dbReference>
<accession>A0ABR8TSN9</accession>
<dbReference type="RefSeq" id="WP_251837576.1">
    <property type="nucleotide sequence ID" value="NZ_JACSQG010000012.1"/>
</dbReference>
<keyword evidence="1" id="KW-0812">Transmembrane</keyword>
<comment type="caution">
    <text evidence="3">The sequence shown here is derived from an EMBL/GenBank/DDBJ whole genome shotgun (WGS) entry which is preliminary data.</text>
</comment>
<evidence type="ECO:0000313" key="3">
    <source>
        <dbReference type="EMBL" id="MBD7978789.1"/>
    </source>
</evidence>
<sequence>MTDHPDMTTLSVYLDGELDAAHTARTALHLADCPQCRALLNELHTLSLSLQALAIDAPPVDISARLDSLLASQPPRRIRPDWRQRLPAAFGAAASIMLGLFLGTALHPAPSTATPAEASILAVLGSAPPGALCTRPELCYLKENR</sequence>
<keyword evidence="1" id="KW-1133">Transmembrane helix</keyword>
<dbReference type="Pfam" id="PF13490">
    <property type="entry name" value="zf-HC2"/>
    <property type="match status" value="1"/>
</dbReference>
<dbReference type="Proteomes" id="UP000611945">
    <property type="component" value="Unassembled WGS sequence"/>
</dbReference>